<dbReference type="Gene3D" id="2.40.420.20">
    <property type="match status" value="1"/>
</dbReference>
<protein>
    <submittedName>
        <fullName evidence="5">RND family efflux transporter, MFP subunit</fullName>
    </submittedName>
</protein>
<dbReference type="AlphaFoldDB" id="A0A1M5S0I4"/>
<feature type="signal peptide" evidence="3">
    <location>
        <begin position="1"/>
        <end position="28"/>
    </location>
</feature>
<accession>A0A1M5S0I4</accession>
<keyword evidence="3" id="KW-0732">Signal</keyword>
<dbReference type="InterPro" id="IPR058647">
    <property type="entry name" value="BSH_CzcB-like"/>
</dbReference>
<dbReference type="Gene3D" id="2.40.30.170">
    <property type="match status" value="1"/>
</dbReference>
<dbReference type="NCBIfam" id="TIGR01730">
    <property type="entry name" value="RND_mfp"/>
    <property type="match status" value="1"/>
</dbReference>
<organism evidence="5 6">
    <name type="scientific">Ferrimonas marina</name>
    <dbReference type="NCBI Taxonomy" id="299255"/>
    <lineage>
        <taxon>Bacteria</taxon>
        <taxon>Pseudomonadati</taxon>
        <taxon>Pseudomonadota</taxon>
        <taxon>Gammaproteobacteria</taxon>
        <taxon>Alteromonadales</taxon>
        <taxon>Ferrimonadaceae</taxon>
        <taxon>Ferrimonas</taxon>
    </lineage>
</organism>
<dbReference type="GO" id="GO:0015562">
    <property type="term" value="F:efflux transmembrane transporter activity"/>
    <property type="evidence" value="ECO:0007669"/>
    <property type="project" value="TreeGrafter"/>
</dbReference>
<dbReference type="Gene3D" id="2.40.50.100">
    <property type="match status" value="1"/>
</dbReference>
<dbReference type="PANTHER" id="PTHR30469">
    <property type="entry name" value="MULTIDRUG RESISTANCE PROTEIN MDTA"/>
    <property type="match status" value="1"/>
</dbReference>
<proteinExistence type="inferred from homology"/>
<keyword evidence="2" id="KW-0175">Coiled coil</keyword>
<evidence type="ECO:0000259" key="4">
    <source>
        <dbReference type="Pfam" id="PF25973"/>
    </source>
</evidence>
<dbReference type="EMBL" id="FQXG01000002">
    <property type="protein sequence ID" value="SHH31959.1"/>
    <property type="molecule type" value="Genomic_DNA"/>
</dbReference>
<dbReference type="InterPro" id="IPR006143">
    <property type="entry name" value="RND_pump_MFP"/>
</dbReference>
<dbReference type="Pfam" id="PF25973">
    <property type="entry name" value="BSH_CzcB"/>
    <property type="match status" value="1"/>
</dbReference>
<dbReference type="STRING" id="299255.SAMN02745129_1824"/>
<feature type="chain" id="PRO_5009913615" evidence="3">
    <location>
        <begin position="29"/>
        <end position="363"/>
    </location>
</feature>
<dbReference type="PANTHER" id="PTHR30469:SF15">
    <property type="entry name" value="HLYD FAMILY OF SECRETION PROTEINS"/>
    <property type="match status" value="1"/>
</dbReference>
<feature type="domain" description="CzcB-like barrel-sandwich hybrid" evidence="4">
    <location>
        <begin position="67"/>
        <end position="200"/>
    </location>
</feature>
<dbReference type="Gene3D" id="1.10.287.470">
    <property type="entry name" value="Helix hairpin bin"/>
    <property type="match status" value="1"/>
</dbReference>
<reference evidence="5 6" key="1">
    <citation type="submission" date="2016-11" db="EMBL/GenBank/DDBJ databases">
        <authorList>
            <person name="Jaros S."/>
            <person name="Januszkiewicz K."/>
            <person name="Wedrychowicz H."/>
        </authorList>
    </citation>
    <scope>NUCLEOTIDE SEQUENCE [LARGE SCALE GENOMIC DNA]</scope>
    <source>
        <strain evidence="5 6">DSM 16917</strain>
    </source>
</reference>
<dbReference type="Proteomes" id="UP000184268">
    <property type="component" value="Unassembled WGS sequence"/>
</dbReference>
<evidence type="ECO:0000313" key="5">
    <source>
        <dbReference type="EMBL" id="SHH31959.1"/>
    </source>
</evidence>
<dbReference type="SUPFAM" id="SSF111369">
    <property type="entry name" value="HlyD-like secretion proteins"/>
    <property type="match status" value="1"/>
</dbReference>
<feature type="coiled-coil region" evidence="2">
    <location>
        <begin position="85"/>
        <end position="119"/>
    </location>
</feature>
<name>A0A1M5S0I4_9GAMM</name>
<dbReference type="RefSeq" id="WP_067659321.1">
    <property type="nucleotide sequence ID" value="NZ_FQXG01000002.1"/>
</dbReference>
<gene>
    <name evidence="5" type="ORF">SAMN02745129_1824</name>
</gene>
<evidence type="ECO:0000256" key="2">
    <source>
        <dbReference type="SAM" id="Coils"/>
    </source>
</evidence>
<sequence length="363" mass="39850">MHRTLNKLVSTTLLASALFVGPLASVFAEEATQVDVYYPTTDRHQRSLTLTGTVEAVQHSQLATLRDGVVAEIYVDRGDRVEKGQKLLKLDARLMELEIERYQAEVRSAKAAKTEATRLYEEVLGLSEQQLIPKTQMEERLSAAVVADAELNRVEALLALREEILDRHILYAPFAGVISERQINLGEWVTPEASVFTLVDQQNLRLSLQVPQEYYARLADVSDATVTLLPETPTQQPSEAKLSTLVEVVNDNSRTLTALVDLPPNSGWLAGMSARAVIQLPRSDLSISWIPQSAVKSHPDGGASVFAVEQDTAKRYQVTIIERQGERLAVQGLPIGPGVVITGIELLNDGDPVQIQNITGNSL</sequence>
<dbReference type="OrthoDB" id="9806939at2"/>
<dbReference type="GO" id="GO:1990281">
    <property type="term" value="C:efflux pump complex"/>
    <property type="evidence" value="ECO:0007669"/>
    <property type="project" value="TreeGrafter"/>
</dbReference>
<evidence type="ECO:0000256" key="1">
    <source>
        <dbReference type="ARBA" id="ARBA00009477"/>
    </source>
</evidence>
<evidence type="ECO:0000313" key="6">
    <source>
        <dbReference type="Proteomes" id="UP000184268"/>
    </source>
</evidence>
<keyword evidence="6" id="KW-1185">Reference proteome</keyword>
<evidence type="ECO:0000256" key="3">
    <source>
        <dbReference type="SAM" id="SignalP"/>
    </source>
</evidence>
<comment type="similarity">
    <text evidence="1">Belongs to the membrane fusion protein (MFP) (TC 8.A.1) family.</text>
</comment>